<reference evidence="2" key="2">
    <citation type="journal article" date="2022" name="Nat. Microbiol.">
        <title>A closed Candidatus Odinarchaeum chromosome exposes Asgard archaeal viruses.</title>
        <authorList>
            <person name="Tamarit D."/>
            <person name="Caceres E.F."/>
            <person name="Krupovic M."/>
            <person name="Nijland R."/>
            <person name="Eme L."/>
            <person name="Robinson N.P."/>
            <person name="Ettema T.J.G."/>
        </authorList>
    </citation>
    <scope>NUCLEOTIDE SEQUENCE</scope>
    <source>
        <strain evidence="2">LCB_4</strain>
    </source>
</reference>
<feature type="domain" description="Roadblock/LAMTOR2" evidence="1">
    <location>
        <begin position="15"/>
        <end position="95"/>
    </location>
</feature>
<protein>
    <submittedName>
        <fullName evidence="2">Roadblock/LC7 domain-containing protein</fullName>
    </submittedName>
</protein>
<dbReference type="InterPro" id="IPR004942">
    <property type="entry name" value="Roadblock/LAMTOR2_dom"/>
</dbReference>
<evidence type="ECO:0000313" key="2">
    <source>
        <dbReference type="EMBL" id="WEU39902.1"/>
    </source>
</evidence>
<accession>A0AAF0D1G1</accession>
<dbReference type="Proteomes" id="UP000186851">
    <property type="component" value="Chromosome"/>
</dbReference>
<name>A0AAF0D1G1_ODILC</name>
<proteinExistence type="predicted"/>
<gene>
    <name evidence="2" type="ORF">OdinLCB4_005380</name>
</gene>
<organism evidence="2 3">
    <name type="scientific">Odinarchaeota yellowstonii (strain LCB_4)</name>
    <dbReference type="NCBI Taxonomy" id="1841599"/>
    <lineage>
        <taxon>Archaea</taxon>
        <taxon>Promethearchaeati</taxon>
        <taxon>Candidatus Odinarchaeota</taxon>
        <taxon>Candidatus Odinarchaeia</taxon>
        <taxon>Candidatus Odinarchaeales</taxon>
        <taxon>Candidatus Odinarchaeaceae</taxon>
        <taxon>Candidatus Odinarchaeum</taxon>
    </lineage>
</organism>
<dbReference type="Gene3D" id="3.30.450.30">
    <property type="entry name" value="Dynein light chain 2a, cytoplasmic"/>
    <property type="match status" value="1"/>
</dbReference>
<evidence type="ECO:0000259" key="1">
    <source>
        <dbReference type="Pfam" id="PF03259"/>
    </source>
</evidence>
<dbReference type="KEGG" id="oyw:OdinLCB4_005380"/>
<dbReference type="EMBL" id="CP091871">
    <property type="protein sequence ID" value="WEU39902.1"/>
    <property type="molecule type" value="Genomic_DNA"/>
</dbReference>
<dbReference type="Pfam" id="PF03259">
    <property type="entry name" value="Robl_LC7"/>
    <property type="match status" value="1"/>
</dbReference>
<evidence type="ECO:0000313" key="3">
    <source>
        <dbReference type="Proteomes" id="UP000186851"/>
    </source>
</evidence>
<dbReference type="AlphaFoldDB" id="A0AAF0D1G1"/>
<sequence>MDPKILESKLATMMDEIPEIEGLLAFDYNGKLICGQTLTELDKDKLIVFSREIFKNCSELASSADKGKVATITITTDRGYLIIEMKQDFSILALLGAEAASSLSLVIRSLKVAL</sequence>
<dbReference type="SUPFAM" id="SSF103196">
    <property type="entry name" value="Roadblock/LC7 domain"/>
    <property type="match status" value="1"/>
</dbReference>
<reference evidence="2" key="1">
    <citation type="journal article" date="2017" name="Nature">
        <title>Asgard archaea illuminate the origin of eukaryotic cellular complexity.</title>
        <authorList>
            <person name="Zaremba-Niedzwiedzka K."/>
            <person name="Caceres E.F."/>
            <person name="Saw J.H."/>
            <person name="Backstrom D."/>
            <person name="Juzokaite L."/>
            <person name="Vancaester E."/>
            <person name="Seitz K.W."/>
            <person name="Anantharaman K."/>
            <person name="Starnawski P."/>
            <person name="Kjeldsen K.U."/>
            <person name="Scott M.B."/>
            <person name="Nunoura T."/>
            <person name="Banfield J.F."/>
            <person name="Schramm A."/>
            <person name="Baker B.J."/>
            <person name="Spang A."/>
            <person name="Ettema T.J.G."/>
        </authorList>
    </citation>
    <scope>NUCLEOTIDE SEQUENCE</scope>
    <source>
        <strain evidence="2">LCB_4</strain>
    </source>
</reference>